<sequence length="420" mass="47714">MARKGGKRDDQVVTSDIQCYFLQNISFHRSPESPKPYVAISILDPIITIERHHGKYHAAARFNVEATILGYENAQRDGHECFFQDICLQYLSSWDDEDLFTRPESDPSSAMTVTRGTETNFSGTAEMSFSQTPSANVSLGLDRTKSLTVEYALSTWSVSAHRIAPAVSSASTLTRKDAVPSAIDAKTNPVYQWFWAGTHRDTKTLTPDLRFCVKRHVVLKRAIPVNAFPKRPTKEKAKDQDQDQSKSDEENASKKSTEEEEGKPAVKPTEVIPDNDQAQDVKDQQRTLDSLLDFTFHIQVRVKKRFGRFHRAMLLSGNDVKGKLLKPTFAQSFRLRADPQWDGVPESDTPDINALLGKLKQDYTGNWDDLADKDFFELSDAYIVRQVHRSVTRERALARDVDLNMMREHRPAKYRTVMRG</sequence>
<gene>
    <name evidence="2" type="ORF">EJ04DRAFT_557330</name>
</gene>
<dbReference type="EMBL" id="ML996327">
    <property type="protein sequence ID" value="KAF2727527.1"/>
    <property type="molecule type" value="Genomic_DNA"/>
</dbReference>
<proteinExistence type="predicted"/>
<dbReference type="AlphaFoldDB" id="A0A9P4UT76"/>
<evidence type="ECO:0000313" key="3">
    <source>
        <dbReference type="Proteomes" id="UP000799444"/>
    </source>
</evidence>
<reference evidence="2" key="1">
    <citation type="journal article" date="2020" name="Stud. Mycol.">
        <title>101 Dothideomycetes genomes: a test case for predicting lifestyles and emergence of pathogens.</title>
        <authorList>
            <person name="Haridas S."/>
            <person name="Albert R."/>
            <person name="Binder M."/>
            <person name="Bloem J."/>
            <person name="Labutti K."/>
            <person name="Salamov A."/>
            <person name="Andreopoulos B."/>
            <person name="Baker S."/>
            <person name="Barry K."/>
            <person name="Bills G."/>
            <person name="Bluhm B."/>
            <person name="Cannon C."/>
            <person name="Castanera R."/>
            <person name="Culley D."/>
            <person name="Daum C."/>
            <person name="Ezra D."/>
            <person name="Gonzalez J."/>
            <person name="Henrissat B."/>
            <person name="Kuo A."/>
            <person name="Liang C."/>
            <person name="Lipzen A."/>
            <person name="Lutzoni F."/>
            <person name="Magnuson J."/>
            <person name="Mondo S."/>
            <person name="Nolan M."/>
            <person name="Ohm R."/>
            <person name="Pangilinan J."/>
            <person name="Park H.-J."/>
            <person name="Ramirez L."/>
            <person name="Alfaro M."/>
            <person name="Sun H."/>
            <person name="Tritt A."/>
            <person name="Yoshinaga Y."/>
            <person name="Zwiers L.-H."/>
            <person name="Turgeon B."/>
            <person name="Goodwin S."/>
            <person name="Spatafora J."/>
            <person name="Crous P."/>
            <person name="Grigoriev I."/>
        </authorList>
    </citation>
    <scope>NUCLEOTIDE SEQUENCE</scope>
    <source>
        <strain evidence="2">CBS 125425</strain>
    </source>
</reference>
<feature type="compositionally biased region" description="Basic and acidic residues" evidence="1">
    <location>
        <begin position="232"/>
        <end position="257"/>
    </location>
</feature>
<accession>A0A9P4UT76</accession>
<comment type="caution">
    <text evidence="2">The sequence shown here is derived from an EMBL/GenBank/DDBJ whole genome shotgun (WGS) entry which is preliminary data.</text>
</comment>
<feature type="region of interest" description="Disordered" evidence="1">
    <location>
        <begin position="228"/>
        <end position="283"/>
    </location>
</feature>
<dbReference type="Proteomes" id="UP000799444">
    <property type="component" value="Unassembled WGS sequence"/>
</dbReference>
<keyword evidence="3" id="KW-1185">Reference proteome</keyword>
<organism evidence="2 3">
    <name type="scientific">Polyplosphaeria fusca</name>
    <dbReference type="NCBI Taxonomy" id="682080"/>
    <lineage>
        <taxon>Eukaryota</taxon>
        <taxon>Fungi</taxon>
        <taxon>Dikarya</taxon>
        <taxon>Ascomycota</taxon>
        <taxon>Pezizomycotina</taxon>
        <taxon>Dothideomycetes</taxon>
        <taxon>Pleosporomycetidae</taxon>
        <taxon>Pleosporales</taxon>
        <taxon>Tetraplosphaeriaceae</taxon>
        <taxon>Polyplosphaeria</taxon>
    </lineage>
</organism>
<dbReference type="OrthoDB" id="5428775at2759"/>
<protein>
    <submittedName>
        <fullName evidence="2">Uncharacterized protein</fullName>
    </submittedName>
</protein>
<evidence type="ECO:0000256" key="1">
    <source>
        <dbReference type="SAM" id="MobiDB-lite"/>
    </source>
</evidence>
<name>A0A9P4UT76_9PLEO</name>
<evidence type="ECO:0000313" key="2">
    <source>
        <dbReference type="EMBL" id="KAF2727527.1"/>
    </source>
</evidence>